<feature type="domain" description="Major facilitator superfamily (MFS) profile" evidence="8">
    <location>
        <begin position="55"/>
        <end position="552"/>
    </location>
</feature>
<dbReference type="InterPro" id="IPR011701">
    <property type="entry name" value="MFS"/>
</dbReference>
<feature type="transmembrane region" description="Helical" evidence="7">
    <location>
        <begin position="145"/>
        <end position="166"/>
    </location>
</feature>
<dbReference type="PANTHER" id="PTHR23501:SF191">
    <property type="entry name" value="VACUOLAR BASIC AMINO ACID TRANSPORTER 4"/>
    <property type="match status" value="1"/>
</dbReference>
<dbReference type="Pfam" id="PF07690">
    <property type="entry name" value="MFS_1"/>
    <property type="match status" value="1"/>
</dbReference>
<dbReference type="EMBL" id="LK023346">
    <property type="protein sequence ID" value="CDS11601.1"/>
    <property type="molecule type" value="Genomic_DNA"/>
</dbReference>
<dbReference type="AlphaFoldDB" id="A0A077WVE4"/>
<feature type="transmembrane region" description="Helical" evidence="7">
    <location>
        <begin position="54"/>
        <end position="77"/>
    </location>
</feature>
<organism evidence="9">
    <name type="scientific">Lichtheimia ramosa</name>
    <dbReference type="NCBI Taxonomy" id="688394"/>
    <lineage>
        <taxon>Eukaryota</taxon>
        <taxon>Fungi</taxon>
        <taxon>Fungi incertae sedis</taxon>
        <taxon>Mucoromycota</taxon>
        <taxon>Mucoromycotina</taxon>
        <taxon>Mucoromycetes</taxon>
        <taxon>Mucorales</taxon>
        <taxon>Lichtheimiaceae</taxon>
        <taxon>Lichtheimia</taxon>
    </lineage>
</organism>
<feature type="transmembrane region" description="Helical" evidence="7">
    <location>
        <begin position="120"/>
        <end position="139"/>
    </location>
</feature>
<feature type="transmembrane region" description="Helical" evidence="7">
    <location>
        <begin position="89"/>
        <end position="108"/>
    </location>
</feature>
<evidence type="ECO:0000259" key="8">
    <source>
        <dbReference type="PROSITE" id="PS50850"/>
    </source>
</evidence>
<protein>
    <recommendedName>
        <fullName evidence="6">MFS-type drug efflux transporter P55</fullName>
    </recommendedName>
</protein>
<feature type="transmembrane region" description="Helical" evidence="7">
    <location>
        <begin position="205"/>
        <end position="227"/>
    </location>
</feature>
<feature type="transmembrane region" description="Helical" evidence="7">
    <location>
        <begin position="392"/>
        <end position="410"/>
    </location>
</feature>
<feature type="transmembrane region" description="Helical" evidence="7">
    <location>
        <begin position="248"/>
        <end position="271"/>
    </location>
</feature>
<dbReference type="InterPro" id="IPR036259">
    <property type="entry name" value="MFS_trans_sf"/>
</dbReference>
<dbReference type="GO" id="GO:0012505">
    <property type="term" value="C:endomembrane system"/>
    <property type="evidence" value="ECO:0007669"/>
    <property type="project" value="UniProtKB-SubCell"/>
</dbReference>
<dbReference type="InterPro" id="IPR020846">
    <property type="entry name" value="MFS_dom"/>
</dbReference>
<sequence>MTIGDEQQQEKRHLVVSMKPDGHPPTSTYNAIPPTPPNNAADEDVPKTNVPIPLMAVCLCTGTFLAMLDLSICLTILPVIGTEFKRYNLATWIHTAFSLCSLTVSPITSKLSDIFGRKPILLATTILFLVGSAGCGFSQSLSQLLFFRAISGLGGGGLMLFANLITHDTVPPKMRHRYQSYTGIVNSLGLAVGSPVGGFITDFFGWRYCFKINIIPFLLILYVYTFHMKNYKLPTMDRIPSGTLMERLKWVDFGGALLFFMGNTFLCTTLILGGNTHDWSDPLVLSLIALAIVSYSSLIVYEYYIPLNPLVSRHLFSNRTVVLGCVGMWLLSLVFGGTNIAMPQYYMGVLGFSTSKTGLCIMVYTIGSACGSYLAGRGFIQRYTKGQFHKIAVAFTSIVVVGIAIMYFWMLQHVPFIIGLVIWGLVGISQGFFMVNMNLTLPNSVSKADLASTFSLLQISRQMGYMGGIAAASSVIQANLKILLHKRLKGPDAEDLIHFIRTSLREVRSLSPQIQAIVADVLGTSLSRAYILLLGFAILSLVAFSRMKNVNAQLITNAGRS</sequence>
<dbReference type="PROSITE" id="PS00216">
    <property type="entry name" value="SUGAR_TRANSPORT_1"/>
    <property type="match status" value="1"/>
</dbReference>
<reference evidence="9" key="1">
    <citation type="journal article" date="2014" name="Genome Announc.">
        <title>De novo whole-genome sequence and genome annotation of Lichtheimia ramosa.</title>
        <authorList>
            <person name="Linde J."/>
            <person name="Schwartze V."/>
            <person name="Binder U."/>
            <person name="Lass-Florl C."/>
            <person name="Voigt K."/>
            <person name="Horn F."/>
        </authorList>
    </citation>
    <scope>NUCLEOTIDE SEQUENCE</scope>
    <source>
        <strain evidence="9">JMRC FSU:6197</strain>
    </source>
</reference>
<keyword evidence="3 7" id="KW-0812">Transmembrane</keyword>
<proteinExistence type="predicted"/>
<keyword evidence="2" id="KW-0813">Transport</keyword>
<dbReference type="Gene3D" id="1.20.1250.20">
    <property type="entry name" value="MFS general substrate transporter like domains"/>
    <property type="match status" value="1"/>
</dbReference>
<dbReference type="SUPFAM" id="SSF103473">
    <property type="entry name" value="MFS general substrate transporter"/>
    <property type="match status" value="1"/>
</dbReference>
<dbReference type="PANTHER" id="PTHR23501">
    <property type="entry name" value="MAJOR FACILITATOR SUPERFAMILY"/>
    <property type="match status" value="1"/>
</dbReference>
<name>A0A077WVE4_9FUNG</name>
<dbReference type="OrthoDB" id="3437016at2759"/>
<evidence type="ECO:0000256" key="4">
    <source>
        <dbReference type="ARBA" id="ARBA00022989"/>
    </source>
</evidence>
<evidence type="ECO:0000256" key="2">
    <source>
        <dbReference type="ARBA" id="ARBA00022448"/>
    </source>
</evidence>
<evidence type="ECO:0000256" key="5">
    <source>
        <dbReference type="ARBA" id="ARBA00023136"/>
    </source>
</evidence>
<feature type="transmembrane region" description="Helical" evidence="7">
    <location>
        <begin position="283"/>
        <end position="301"/>
    </location>
</feature>
<feature type="transmembrane region" description="Helical" evidence="7">
    <location>
        <begin position="361"/>
        <end position="380"/>
    </location>
</feature>
<keyword evidence="5 7" id="KW-0472">Membrane</keyword>
<accession>A0A077WVE4</accession>
<evidence type="ECO:0000313" key="9">
    <source>
        <dbReference type="EMBL" id="CDS11601.1"/>
    </source>
</evidence>
<dbReference type="PROSITE" id="PS50850">
    <property type="entry name" value="MFS"/>
    <property type="match status" value="1"/>
</dbReference>
<dbReference type="GO" id="GO:0000329">
    <property type="term" value="C:fungal-type vacuole membrane"/>
    <property type="evidence" value="ECO:0007669"/>
    <property type="project" value="TreeGrafter"/>
</dbReference>
<dbReference type="GO" id="GO:0015174">
    <property type="term" value="F:basic amino acid transmembrane transporter activity"/>
    <property type="evidence" value="ECO:0007669"/>
    <property type="project" value="TreeGrafter"/>
</dbReference>
<comment type="subcellular location">
    <subcellularLocation>
        <location evidence="1">Endomembrane system</location>
        <topology evidence="1">Multi-pass membrane protein</topology>
    </subcellularLocation>
</comment>
<gene>
    <name evidence="9" type="ORF">LRAMOSA03864</name>
</gene>
<evidence type="ECO:0000256" key="6">
    <source>
        <dbReference type="ARBA" id="ARBA00044273"/>
    </source>
</evidence>
<evidence type="ECO:0000256" key="7">
    <source>
        <dbReference type="SAM" id="Phobius"/>
    </source>
</evidence>
<evidence type="ECO:0000256" key="1">
    <source>
        <dbReference type="ARBA" id="ARBA00004127"/>
    </source>
</evidence>
<feature type="transmembrane region" description="Helical" evidence="7">
    <location>
        <begin position="416"/>
        <end position="441"/>
    </location>
</feature>
<feature type="transmembrane region" description="Helical" evidence="7">
    <location>
        <begin position="321"/>
        <end position="341"/>
    </location>
</feature>
<dbReference type="GO" id="GO:0005886">
    <property type="term" value="C:plasma membrane"/>
    <property type="evidence" value="ECO:0007669"/>
    <property type="project" value="TreeGrafter"/>
</dbReference>
<evidence type="ECO:0000256" key="3">
    <source>
        <dbReference type="ARBA" id="ARBA00022692"/>
    </source>
</evidence>
<dbReference type="InterPro" id="IPR005829">
    <property type="entry name" value="Sugar_transporter_CS"/>
</dbReference>
<feature type="transmembrane region" description="Helical" evidence="7">
    <location>
        <begin position="527"/>
        <end position="544"/>
    </location>
</feature>
<keyword evidence="4 7" id="KW-1133">Transmembrane helix</keyword>